<comment type="caution">
    <text evidence="2">The sequence shown here is derived from an EMBL/GenBank/DDBJ whole genome shotgun (WGS) entry which is preliminary data.</text>
</comment>
<feature type="transmembrane region" description="Helical" evidence="1">
    <location>
        <begin position="149"/>
        <end position="167"/>
    </location>
</feature>
<reference evidence="2" key="1">
    <citation type="journal article" date="2023" name="Access Microbiol">
        <title>De-novo genome assembly for Akanthomyces muscarius, a biocontrol agent of insect agricultural pests.</title>
        <authorList>
            <person name="Erdos Z."/>
            <person name="Studholme D.J."/>
            <person name="Raymond B."/>
            <person name="Sharma M."/>
        </authorList>
    </citation>
    <scope>NUCLEOTIDE SEQUENCE</scope>
    <source>
        <strain evidence="2">Ve6</strain>
    </source>
</reference>
<organism evidence="2 3">
    <name type="scientific">Akanthomyces muscarius</name>
    <name type="common">Entomopathogenic fungus</name>
    <name type="synonym">Lecanicillium muscarium</name>
    <dbReference type="NCBI Taxonomy" id="2231603"/>
    <lineage>
        <taxon>Eukaryota</taxon>
        <taxon>Fungi</taxon>
        <taxon>Dikarya</taxon>
        <taxon>Ascomycota</taxon>
        <taxon>Pezizomycotina</taxon>
        <taxon>Sordariomycetes</taxon>
        <taxon>Hypocreomycetidae</taxon>
        <taxon>Hypocreales</taxon>
        <taxon>Cordycipitaceae</taxon>
        <taxon>Akanthomyces</taxon>
    </lineage>
</organism>
<keyword evidence="1" id="KW-0472">Membrane</keyword>
<feature type="transmembrane region" description="Helical" evidence="1">
    <location>
        <begin position="411"/>
        <end position="433"/>
    </location>
</feature>
<keyword evidence="1" id="KW-0812">Transmembrane</keyword>
<sequence length="654" mass="70695">MAPGAVTRLAGTSTLFLLQLIILALDLVPFLWERIPLLLGKLVPDRRRADLESTPAEHDGEEVGADQLEEIEMIFEDSPDKPIKRVPGRQLGAVLLGISGIAFAAASFAGKYGQQHAAIPSTATAASSACGNASAAMVDGDIGGEGIRIAMWAQIATLITITMLGIFQCNALGAKEIGAGLAITHISLAISMMVQMKRKSLTSADAIVGAMLLDAQGSALSLQLVAKQVLAARWQVWIIVGCQVIGIALLPVVVAKFQAGDFIDGGGNLSCFCIEAFWWGWVGDCFGTTGELEATTFWMYIACRILNFMQSTFLSTTSTGQFHRAEKYKDALHDISFPARPKWTEDVDTLVASGDIPPPQEVHMNIDNDYDNYPATVAITCIICALFSLTSMVAAQIIFQAGLEPSSNAVSTGQMIAIVVAAATILRAIWLLWQTVADNGKPVWPFRFSTAAKLLPHRWQEETSTEPSKRTFRRAGDYANGFSFPAYVAENPSLYRIGAVFEAGHGRDPLPVPSTSFAQQKTVELDTEFEATLEDGGGFRIGIGGFDIGIAGIGTGIGVSSSWEKSYTVRITAQQIETFRLTQNRAAISELSKSPAVEAVLKRRNGRVFVMTGLRIAHSLEVSSKKFEHPVVFSYELQQLQFRGGILRVSYVFQ</sequence>
<dbReference type="KEGG" id="amus:LMH87_009602"/>
<keyword evidence="1" id="KW-1133">Transmembrane helix</keyword>
<evidence type="ECO:0000313" key="2">
    <source>
        <dbReference type="EMBL" id="KAJ4153097.1"/>
    </source>
</evidence>
<feature type="transmembrane region" description="Helical" evidence="1">
    <location>
        <begin position="179"/>
        <end position="196"/>
    </location>
</feature>
<name>A0A9W8QD97_AKAMU</name>
<evidence type="ECO:0000313" key="3">
    <source>
        <dbReference type="Proteomes" id="UP001144673"/>
    </source>
</evidence>
<feature type="transmembrane region" description="Helical" evidence="1">
    <location>
        <begin position="373"/>
        <end position="399"/>
    </location>
</feature>
<gene>
    <name evidence="2" type="ORF">LMH87_009602</name>
</gene>
<protein>
    <submittedName>
        <fullName evidence="2">Uncharacterized protein</fullName>
    </submittedName>
</protein>
<dbReference type="RefSeq" id="XP_056053755.1">
    <property type="nucleotide sequence ID" value="XM_056196626.1"/>
</dbReference>
<dbReference type="EMBL" id="JAJHUN010000008">
    <property type="protein sequence ID" value="KAJ4153097.1"/>
    <property type="molecule type" value="Genomic_DNA"/>
</dbReference>
<evidence type="ECO:0000256" key="1">
    <source>
        <dbReference type="SAM" id="Phobius"/>
    </source>
</evidence>
<dbReference type="AlphaFoldDB" id="A0A9W8QD97"/>
<feature type="transmembrane region" description="Helical" evidence="1">
    <location>
        <begin position="234"/>
        <end position="254"/>
    </location>
</feature>
<dbReference type="GeneID" id="80896761"/>
<accession>A0A9W8QD97</accession>
<feature type="transmembrane region" description="Helical" evidence="1">
    <location>
        <begin position="12"/>
        <end position="32"/>
    </location>
</feature>
<keyword evidence="3" id="KW-1185">Reference proteome</keyword>
<feature type="transmembrane region" description="Helical" evidence="1">
    <location>
        <begin position="91"/>
        <end position="110"/>
    </location>
</feature>
<dbReference type="Proteomes" id="UP001144673">
    <property type="component" value="Chromosome 5"/>
</dbReference>
<proteinExistence type="predicted"/>